<dbReference type="Proteomes" id="UP000663874">
    <property type="component" value="Unassembled WGS sequence"/>
</dbReference>
<gene>
    <name evidence="1" type="ORF">FNK824_LOCUS38254</name>
</gene>
<reference evidence="1" key="1">
    <citation type="submission" date="2021-02" db="EMBL/GenBank/DDBJ databases">
        <authorList>
            <person name="Nowell W R."/>
        </authorList>
    </citation>
    <scope>NUCLEOTIDE SEQUENCE</scope>
</reference>
<proteinExistence type="predicted"/>
<dbReference type="EMBL" id="CAJOBE010021296">
    <property type="protein sequence ID" value="CAF4242960.1"/>
    <property type="molecule type" value="Genomic_DNA"/>
</dbReference>
<dbReference type="AlphaFoldDB" id="A0A820E995"/>
<comment type="caution">
    <text evidence="1">The sequence shown here is derived from an EMBL/GenBank/DDBJ whole genome shotgun (WGS) entry which is preliminary data.</text>
</comment>
<evidence type="ECO:0000313" key="2">
    <source>
        <dbReference type="Proteomes" id="UP000663874"/>
    </source>
</evidence>
<evidence type="ECO:0000313" key="1">
    <source>
        <dbReference type="EMBL" id="CAF4242960.1"/>
    </source>
</evidence>
<protein>
    <submittedName>
        <fullName evidence="1">Uncharacterized protein</fullName>
    </submittedName>
</protein>
<sequence length="126" mass="14428">QFFAIKNSKTYLNHACYHINLSIYAFLTQPTLNSHAPQLDHIPAVQLRNNIKARAATTNESSSSVLHSAFRTYLLSAVDELPRNEALMLMIRRQRTVETVDVNSHLSEELRRRIVMKTLSCTKTMI</sequence>
<feature type="non-terminal residue" evidence="1">
    <location>
        <position position="1"/>
    </location>
</feature>
<organism evidence="1 2">
    <name type="scientific">Rotaria sordida</name>
    <dbReference type="NCBI Taxonomy" id="392033"/>
    <lineage>
        <taxon>Eukaryota</taxon>
        <taxon>Metazoa</taxon>
        <taxon>Spiralia</taxon>
        <taxon>Gnathifera</taxon>
        <taxon>Rotifera</taxon>
        <taxon>Eurotatoria</taxon>
        <taxon>Bdelloidea</taxon>
        <taxon>Philodinida</taxon>
        <taxon>Philodinidae</taxon>
        <taxon>Rotaria</taxon>
    </lineage>
</organism>
<name>A0A820E995_9BILA</name>
<accession>A0A820E995</accession>